<dbReference type="InterPro" id="IPR050863">
    <property type="entry name" value="CenT-Element_Derived"/>
</dbReference>
<dbReference type="AlphaFoldDB" id="A0A8H3R108"/>
<reference evidence="3" key="1">
    <citation type="submission" date="2019-10" db="EMBL/GenBank/DDBJ databases">
        <title>Conservation and host-specific expression of non-tandemly repeated heterogenous ribosome RNA gene in arbuscular mycorrhizal fungi.</title>
        <authorList>
            <person name="Maeda T."/>
            <person name="Kobayashi Y."/>
            <person name="Nakagawa T."/>
            <person name="Ezawa T."/>
            <person name="Yamaguchi K."/>
            <person name="Bino T."/>
            <person name="Nishimoto Y."/>
            <person name="Shigenobu S."/>
            <person name="Kawaguchi M."/>
        </authorList>
    </citation>
    <scope>NUCLEOTIDE SEQUENCE</scope>
    <source>
        <strain evidence="3">HR1</strain>
    </source>
</reference>
<accession>A0A8H3R108</accession>
<dbReference type="InterPro" id="IPR010921">
    <property type="entry name" value="Trp_repressor/repl_initiator"/>
</dbReference>
<dbReference type="PANTHER" id="PTHR19303:SF74">
    <property type="entry name" value="POGO TRANSPOSABLE ELEMENT WITH KRAB DOMAIN"/>
    <property type="match status" value="1"/>
</dbReference>
<feature type="region of interest" description="Disordered" evidence="1">
    <location>
        <begin position="345"/>
        <end position="381"/>
    </location>
</feature>
<evidence type="ECO:0000256" key="1">
    <source>
        <dbReference type="SAM" id="MobiDB-lite"/>
    </source>
</evidence>
<evidence type="ECO:0000313" key="4">
    <source>
        <dbReference type="Proteomes" id="UP000615446"/>
    </source>
</evidence>
<dbReference type="InterPro" id="IPR004875">
    <property type="entry name" value="DDE_SF_endonuclease_dom"/>
</dbReference>
<feature type="compositionally biased region" description="Acidic residues" evidence="1">
    <location>
        <begin position="354"/>
        <end position="381"/>
    </location>
</feature>
<dbReference type="PANTHER" id="PTHR19303">
    <property type="entry name" value="TRANSPOSON"/>
    <property type="match status" value="1"/>
</dbReference>
<dbReference type="EMBL" id="BLAL01000281">
    <property type="protein sequence ID" value="GES99453.1"/>
    <property type="molecule type" value="Genomic_DNA"/>
</dbReference>
<comment type="caution">
    <text evidence="3">The sequence shown here is derived from an EMBL/GenBank/DDBJ whole genome shotgun (WGS) entry which is preliminary data.</text>
</comment>
<protein>
    <submittedName>
        <fullName evidence="3">Pogo transposable element with KRAB domain</fullName>
    </submittedName>
</protein>
<dbReference type="SUPFAM" id="SSF48295">
    <property type="entry name" value="TrpR-like"/>
    <property type="match status" value="1"/>
</dbReference>
<sequence>MVVIGNKRNKKARNRLPQKKQRQWNVREKLMIVHYFENNNRNVCGTAKKFNIQFKQLRDYPEFLANNLGIAGFKFSPKWLDGFLGRYDLKYFFELRYVPKRIHNKYELKYMGNMNETPIWFDLPSNTTINQKGATTVNIRTIGHEQSSFTVILACMANGTKLPAVCIFKLKNVPKEKFPNSIYIRANKKGWVNEQEMLWWVENVWTSRNWFDNSRSMLVLDSFHGHIVDSVKNRLVEKNTNMAVIPGGCTSKLQSLDVAINKSFKSKVRDRYNNWMISNIHAFTSTGKIKRPSYSTAMTWVKESWDKISEDLIQKSFKSCEISTNLDGSEDDCIEYAEEVDYENKWDIEVDQKEDQEEDNDEGEREGEDGGNYDYQDSDNEEICHRLKELNKIYKK</sequence>
<organism evidence="3 4">
    <name type="scientific">Rhizophagus clarus</name>
    <dbReference type="NCBI Taxonomy" id="94130"/>
    <lineage>
        <taxon>Eukaryota</taxon>
        <taxon>Fungi</taxon>
        <taxon>Fungi incertae sedis</taxon>
        <taxon>Mucoromycota</taxon>
        <taxon>Glomeromycotina</taxon>
        <taxon>Glomeromycetes</taxon>
        <taxon>Glomerales</taxon>
        <taxon>Glomeraceae</taxon>
        <taxon>Rhizophagus</taxon>
    </lineage>
</organism>
<dbReference type="Pfam" id="PF03184">
    <property type="entry name" value="DDE_1"/>
    <property type="match status" value="1"/>
</dbReference>
<proteinExistence type="predicted"/>
<gene>
    <name evidence="3" type="ORF">RCL2_002595600</name>
</gene>
<name>A0A8H3R108_9GLOM</name>
<feature type="domain" description="DDE-1" evidence="2">
    <location>
        <begin position="149"/>
        <end position="317"/>
    </location>
</feature>
<dbReference type="GO" id="GO:0005634">
    <property type="term" value="C:nucleus"/>
    <property type="evidence" value="ECO:0007669"/>
    <property type="project" value="TreeGrafter"/>
</dbReference>
<dbReference type="GO" id="GO:0043565">
    <property type="term" value="F:sequence-specific DNA binding"/>
    <property type="evidence" value="ECO:0007669"/>
    <property type="project" value="InterPro"/>
</dbReference>
<dbReference type="Proteomes" id="UP000615446">
    <property type="component" value="Unassembled WGS sequence"/>
</dbReference>
<dbReference type="OrthoDB" id="2403522at2759"/>
<evidence type="ECO:0000259" key="2">
    <source>
        <dbReference type="Pfam" id="PF03184"/>
    </source>
</evidence>
<evidence type="ECO:0000313" key="3">
    <source>
        <dbReference type="EMBL" id="GES99453.1"/>
    </source>
</evidence>